<evidence type="ECO:0000256" key="1">
    <source>
        <dbReference type="SAM" id="MobiDB-lite"/>
    </source>
</evidence>
<protein>
    <submittedName>
        <fullName evidence="2">Uncharacterized protein</fullName>
    </submittedName>
</protein>
<feature type="region of interest" description="Disordered" evidence="1">
    <location>
        <begin position="37"/>
        <end position="100"/>
    </location>
</feature>
<reference evidence="2 3" key="1">
    <citation type="journal article" date="2010" name="Science">
        <title>Genomic comparison of the ants Camponotus floridanus and Harpegnathos saltator.</title>
        <authorList>
            <person name="Bonasio R."/>
            <person name="Zhang G."/>
            <person name="Ye C."/>
            <person name="Mutti N.S."/>
            <person name="Fang X."/>
            <person name="Qin N."/>
            <person name="Donahue G."/>
            <person name="Yang P."/>
            <person name="Li Q."/>
            <person name="Li C."/>
            <person name="Zhang P."/>
            <person name="Huang Z."/>
            <person name="Berger S.L."/>
            <person name="Reinberg D."/>
            <person name="Wang J."/>
            <person name="Liebig J."/>
        </authorList>
    </citation>
    <scope>NUCLEOTIDE SEQUENCE [LARGE SCALE GENOMIC DNA]</scope>
    <source>
        <strain evidence="2 3">R22 G/1</strain>
    </source>
</reference>
<dbReference type="AlphaFoldDB" id="E2BL02"/>
<dbReference type="InParanoid" id="E2BL02"/>
<name>E2BL02_HARSA</name>
<proteinExistence type="predicted"/>
<feature type="compositionally biased region" description="Basic and acidic residues" evidence="1">
    <location>
        <begin position="82"/>
        <end position="93"/>
    </location>
</feature>
<sequence length="139" mass="14819">MLMVPLSPRLGCGPFCCLARPPIRLAPASLTTAVKDKPAGVQRGTPAPVVTAVEKSPEKPASPAKATPRVGEIMTPTTRITIQREADEKKEDQPAPLLTYGPDLPPPIIVTLPTGQTAKIPYFAVIISRRYRLTTAGGR</sequence>
<organism evidence="3">
    <name type="scientific">Harpegnathos saltator</name>
    <name type="common">Jerdon's jumping ant</name>
    <dbReference type="NCBI Taxonomy" id="610380"/>
    <lineage>
        <taxon>Eukaryota</taxon>
        <taxon>Metazoa</taxon>
        <taxon>Ecdysozoa</taxon>
        <taxon>Arthropoda</taxon>
        <taxon>Hexapoda</taxon>
        <taxon>Insecta</taxon>
        <taxon>Pterygota</taxon>
        <taxon>Neoptera</taxon>
        <taxon>Endopterygota</taxon>
        <taxon>Hymenoptera</taxon>
        <taxon>Apocrita</taxon>
        <taxon>Aculeata</taxon>
        <taxon>Formicoidea</taxon>
        <taxon>Formicidae</taxon>
        <taxon>Ponerinae</taxon>
        <taxon>Ponerini</taxon>
        <taxon>Harpegnathos</taxon>
    </lineage>
</organism>
<evidence type="ECO:0000313" key="2">
    <source>
        <dbReference type="EMBL" id="EFN83623.1"/>
    </source>
</evidence>
<dbReference type="Proteomes" id="UP000008237">
    <property type="component" value="Unassembled WGS sequence"/>
</dbReference>
<dbReference type="EMBL" id="GL448858">
    <property type="protein sequence ID" value="EFN83623.1"/>
    <property type="molecule type" value="Genomic_DNA"/>
</dbReference>
<accession>E2BL02</accession>
<gene>
    <name evidence="2" type="ORF">EAI_06572</name>
</gene>
<keyword evidence="3" id="KW-1185">Reference proteome</keyword>
<evidence type="ECO:0000313" key="3">
    <source>
        <dbReference type="Proteomes" id="UP000008237"/>
    </source>
</evidence>